<name>A0A2U8I4J4_9GAMM</name>
<gene>
    <name evidence="1" type="ORF">CCS41_05435</name>
</gene>
<accession>A0A2U8I4J4</accession>
<proteinExistence type="predicted"/>
<evidence type="ECO:0000313" key="2">
    <source>
        <dbReference type="Proteomes" id="UP000261875"/>
    </source>
</evidence>
<dbReference type="Proteomes" id="UP000261875">
    <property type="component" value="Chromosome"/>
</dbReference>
<reference evidence="1 2" key="1">
    <citation type="submission" date="2017-05" db="EMBL/GenBank/DDBJ databases">
        <title>Genome sequence of Candidatus Fukatsuia symbiotica and Candidatus Hamiltonella defensa from Acyrthosiphon pisum strain 5D.</title>
        <authorList>
            <person name="Patel V.A."/>
            <person name="Chevignon G."/>
            <person name="Russell J.A."/>
            <person name="Oliver K.M."/>
        </authorList>
    </citation>
    <scope>NUCLEOTIDE SEQUENCE [LARGE SCALE GENOMIC DNA]</scope>
    <source>
        <strain evidence="1 2">5D</strain>
    </source>
</reference>
<dbReference type="OrthoDB" id="1179829at2"/>
<dbReference type="STRING" id="1878942.GCA_900128755_00088"/>
<dbReference type="RefSeq" id="WP_119797315.1">
    <property type="nucleotide sequence ID" value="NZ_CP021659.1"/>
</dbReference>
<evidence type="ECO:0000313" key="1">
    <source>
        <dbReference type="EMBL" id="AWK14048.1"/>
    </source>
</evidence>
<sequence>MVVLVLNRAQANMTIDCVNDQVNWLIDASHLNDIEVICDQSASLPEGNIMKFICRTLTTKGQYTTEVITIIKVKNSEKTKITLNLPQGITKWKPQQTIFCRIHFSELPLNQGEQDIISEEEVQAAVQKYLAQQGRNNRYAINTLRLDNYICRNRHLDSTTYEIEKIDDCFYLLTQPALLYTANYNQTIFNRSIERHNVTLIFHNGASAWYRGDLSITFQQTDGPSDLAIYKNVFWMSNTKTKKLQHLYLPAIHLPTITRYTSSRVDHPPAATSEIVQTHVLTNGILFQQDYIYYLPQGDNKTSVSKQIQLIYMIDTSSVEGRLTLLEVRGLPIDIVTHLINSHKLEMLDRFMTKQASASSAGVRFSSVTPAHINIVKLSIPQTTTTVSIGNNRLIWPLPNSLDGVTGNISAKIDSQLLNNAQYFITLLSAVKGNSAEDNYYFWGVTEPDNHHQFYKLYRQKGHTLAKEIRLNNFGLASTDVLSVTGIHQGIALNIKSGQSYHLTLGLLEHEQLTLHSLGKAWRELHQNWLPTLKMYIHQLRNKQKTSLLVKAIDIAPILTITDLIHSDGLTALPVWYDSICHNLFICKEKFSSVMQPDCLGIANDQQGAWILNKRANNVEIGYLPAININPSSTFFNHSYLLNTAETPALVLLSVDELLSGEIFTGASLAEQGHINVVTQSGIILDISKYDSNSLDVNTPDKFIAKLLGVNSLFSGAYYDAADHLQRIALKHALDVLSKKYLCPEIIAILLKRNQHGWYHPQSEGLFILPANESTAKYLGFSEREQSAYFTTYRPGFLLKMSSSGNYDFIDNQGRLTNV</sequence>
<protein>
    <submittedName>
        <fullName evidence="1">Uncharacterized protein</fullName>
    </submittedName>
</protein>
<dbReference type="EMBL" id="CP021659">
    <property type="protein sequence ID" value="AWK14048.1"/>
    <property type="molecule type" value="Genomic_DNA"/>
</dbReference>
<keyword evidence="2" id="KW-1185">Reference proteome</keyword>
<organism evidence="1 2">
    <name type="scientific">Candidatus Fukatsuia symbiotica</name>
    <dbReference type="NCBI Taxonomy" id="1878942"/>
    <lineage>
        <taxon>Bacteria</taxon>
        <taxon>Pseudomonadati</taxon>
        <taxon>Pseudomonadota</taxon>
        <taxon>Gammaproteobacteria</taxon>
        <taxon>Enterobacterales</taxon>
        <taxon>Yersiniaceae</taxon>
        <taxon>Candidatus Fukatsuia</taxon>
    </lineage>
</organism>
<dbReference type="AlphaFoldDB" id="A0A2U8I4J4"/>
<dbReference type="KEGG" id="fsm:CCS41_05435"/>